<evidence type="ECO:0008006" key="3">
    <source>
        <dbReference type="Google" id="ProtNLM"/>
    </source>
</evidence>
<reference evidence="2" key="1">
    <citation type="journal article" date="2014" name="Stand. Genomic Sci.">
        <title>Complete genome sequence of Burkholderia phymatum STM815(T), a broad host range and efficient nitrogen-fixing symbiont of Mimosa species.</title>
        <authorList>
            <person name="Moulin L."/>
            <person name="Klonowska A."/>
            <person name="Caroline B."/>
            <person name="Booth K."/>
            <person name="Vriezen J.A."/>
            <person name="Melkonian R."/>
            <person name="James E.K."/>
            <person name="Young J.P."/>
            <person name="Bena G."/>
            <person name="Hauser L."/>
            <person name="Land M."/>
            <person name="Kyrpides N."/>
            <person name="Bruce D."/>
            <person name="Chain P."/>
            <person name="Copeland A."/>
            <person name="Pitluck S."/>
            <person name="Woyke T."/>
            <person name="Lizotte-Waniewski M."/>
            <person name="Bristow J."/>
            <person name="Riley M."/>
        </authorList>
    </citation>
    <scope>NUCLEOTIDE SEQUENCE [LARGE SCALE GENOMIC DNA]</scope>
    <source>
        <strain evidence="2">DSM 17167 / CIP 108236 / LMG 21445 / STM815</strain>
    </source>
</reference>
<dbReference type="RefSeq" id="WP_012402714.1">
    <property type="nucleotide sequence ID" value="NC_010623.1"/>
</dbReference>
<name>B2JL12_PARP8</name>
<protein>
    <recommendedName>
        <fullName evidence="3">Bacteriophage tail tape measure C-terminal domain-containing protein</fullName>
    </recommendedName>
</protein>
<dbReference type="EMBL" id="CP001044">
    <property type="protein sequence ID" value="ACC72541.1"/>
    <property type="molecule type" value="Genomic_DNA"/>
</dbReference>
<dbReference type="AlphaFoldDB" id="B2JL12"/>
<keyword evidence="2" id="KW-1185">Reference proteome</keyword>
<dbReference type="HOGENOM" id="CLU_391138_0_0_4"/>
<dbReference type="KEGG" id="bph:Bphy_3387"/>
<gene>
    <name evidence="1" type="ordered locus">Bphy_3387</name>
</gene>
<sequence>MASAGSLVFEIAADVSRLRQDLNQANNDIKSQLESIRRSSAAEAFMTGADYAMEFARGFAEKIRSAIDQADAMGKLAQRIGTTTEALSALAYQGEFAGVSVDDLTAGFKALNKAMVDARDPANDSAVAIKALGLNVKDLQSADPTQAFSEIAESFSKYRDGAEKAAVATQLFGRDGQKMIPLLNQGAEGFATAADEAQKMGLVISTSTAQAMGELNDNISRLGKVSEGSAAIVAQDLAPALMGLTQAMMDGQQAGGGMRAVLEWLGKDLAALVVNFTYAAGAVGNFFKEAQGAIGVAKKFMSGDIEGGKQAWADNVKDSQARMQQLDFTIQQTRNRMTDGYRESAAAWAQVDKNSGFATQATLKYSQGLDDMAASQKRAKKAVDDYAQMLGSLQDQYRKLAAEGDPMKELISDPKYLKMNQQQQQTLHDVVQAIKDKTVALDAEKQAQENLQSAEDTAYKAAAANLKAEYDRIDALFAFGDAQARAVDPTIQYTDTVNQLNDALEAGAIDSAHYTLAIRKAGDDLKNAQDKTDPWLKQLKAIQDAIDAFGKQSSDAFVDFIFSTKDASVSFSEMVTSILKDMAKMLVYQNVFQPLMKIVGAGMTGGGRDWSSFLSAPGRMSGGPVSAGMLYQVNELPGRKEFFIPNVSGRIATDAGVPSGPNVQVNVNMYGERDDRTTTDTKGDERNATELGKRIATVVRQVISTEKRTGGLLAS</sequence>
<proteinExistence type="predicted"/>
<accession>B2JL12</accession>
<dbReference type="OrthoDB" id="363355at2"/>
<dbReference type="Proteomes" id="UP000001192">
    <property type="component" value="Chromosome 2"/>
</dbReference>
<evidence type="ECO:0000313" key="1">
    <source>
        <dbReference type="EMBL" id="ACC72541.1"/>
    </source>
</evidence>
<dbReference type="STRING" id="391038.Bphy_3387"/>
<organism evidence="1 2">
    <name type="scientific">Paraburkholderia phymatum (strain DSM 17167 / CIP 108236 / LMG 21445 / STM815)</name>
    <name type="common">Burkholderia phymatum</name>
    <dbReference type="NCBI Taxonomy" id="391038"/>
    <lineage>
        <taxon>Bacteria</taxon>
        <taxon>Pseudomonadati</taxon>
        <taxon>Pseudomonadota</taxon>
        <taxon>Betaproteobacteria</taxon>
        <taxon>Burkholderiales</taxon>
        <taxon>Burkholderiaceae</taxon>
        <taxon>Paraburkholderia</taxon>
    </lineage>
</organism>
<dbReference type="eggNOG" id="COG5283">
    <property type="taxonomic scope" value="Bacteria"/>
</dbReference>
<evidence type="ECO:0000313" key="2">
    <source>
        <dbReference type="Proteomes" id="UP000001192"/>
    </source>
</evidence>